<evidence type="ECO:0000256" key="2">
    <source>
        <dbReference type="SAM" id="Phobius"/>
    </source>
</evidence>
<proteinExistence type="predicted"/>
<accession>A0A917VT04</accession>
<dbReference type="Proteomes" id="UP000645217">
    <property type="component" value="Unassembled WGS sequence"/>
</dbReference>
<keyword evidence="2" id="KW-1133">Transmembrane helix</keyword>
<dbReference type="RefSeq" id="WP_229691607.1">
    <property type="nucleotide sequence ID" value="NZ_BMNT01000042.1"/>
</dbReference>
<feature type="domain" description="DUF3566" evidence="3">
    <location>
        <begin position="138"/>
        <end position="259"/>
    </location>
</feature>
<feature type="compositionally biased region" description="Polar residues" evidence="1">
    <location>
        <begin position="23"/>
        <end position="37"/>
    </location>
</feature>
<evidence type="ECO:0000313" key="4">
    <source>
        <dbReference type="EMBL" id="GGL11623.1"/>
    </source>
</evidence>
<comment type="caution">
    <text evidence="4">The sequence shown here is derived from an EMBL/GenBank/DDBJ whole genome shotgun (WGS) entry which is preliminary data.</text>
</comment>
<evidence type="ECO:0000259" key="3">
    <source>
        <dbReference type="Pfam" id="PF12089"/>
    </source>
</evidence>
<reference evidence="4" key="2">
    <citation type="submission" date="2020-09" db="EMBL/GenBank/DDBJ databases">
        <authorList>
            <person name="Sun Q."/>
            <person name="Ohkuma M."/>
        </authorList>
    </citation>
    <scope>NUCLEOTIDE SEQUENCE</scope>
    <source>
        <strain evidence="4">JCM 13064</strain>
    </source>
</reference>
<protein>
    <recommendedName>
        <fullName evidence="3">DUF3566 domain-containing protein</fullName>
    </recommendedName>
</protein>
<feature type="transmembrane region" description="Helical" evidence="2">
    <location>
        <begin position="156"/>
        <end position="179"/>
    </location>
</feature>
<organism evidence="4 5">
    <name type="scientific">Sphaerisporangium melleum</name>
    <dbReference type="NCBI Taxonomy" id="321316"/>
    <lineage>
        <taxon>Bacteria</taxon>
        <taxon>Bacillati</taxon>
        <taxon>Actinomycetota</taxon>
        <taxon>Actinomycetes</taxon>
        <taxon>Streptosporangiales</taxon>
        <taxon>Streptosporangiaceae</taxon>
        <taxon>Sphaerisporangium</taxon>
    </lineage>
</organism>
<reference evidence="4" key="1">
    <citation type="journal article" date="2014" name="Int. J. Syst. Evol. Microbiol.">
        <title>Complete genome sequence of Corynebacterium casei LMG S-19264T (=DSM 44701T), isolated from a smear-ripened cheese.</title>
        <authorList>
            <consortium name="US DOE Joint Genome Institute (JGI-PGF)"/>
            <person name="Walter F."/>
            <person name="Albersmeier A."/>
            <person name="Kalinowski J."/>
            <person name="Ruckert C."/>
        </authorList>
    </citation>
    <scope>NUCLEOTIDE SEQUENCE</scope>
    <source>
        <strain evidence="4">JCM 13064</strain>
    </source>
</reference>
<keyword evidence="2" id="KW-0472">Membrane</keyword>
<keyword evidence="5" id="KW-1185">Reference proteome</keyword>
<dbReference type="EMBL" id="BMNT01000042">
    <property type="protein sequence ID" value="GGL11623.1"/>
    <property type="molecule type" value="Genomic_DNA"/>
</dbReference>
<feature type="compositionally biased region" description="Low complexity" evidence="1">
    <location>
        <begin position="76"/>
        <end position="99"/>
    </location>
</feature>
<name>A0A917VT04_9ACTN</name>
<evidence type="ECO:0000256" key="1">
    <source>
        <dbReference type="SAM" id="MobiDB-lite"/>
    </source>
</evidence>
<dbReference type="InterPro" id="IPR021949">
    <property type="entry name" value="DUF3566_TM"/>
</dbReference>
<dbReference type="AlphaFoldDB" id="A0A917VT04"/>
<gene>
    <name evidence="4" type="ORF">GCM10007964_62140</name>
</gene>
<evidence type="ECO:0000313" key="5">
    <source>
        <dbReference type="Proteomes" id="UP000645217"/>
    </source>
</evidence>
<dbReference type="Pfam" id="PF12089">
    <property type="entry name" value="DUF3566"/>
    <property type="match status" value="1"/>
</dbReference>
<feature type="region of interest" description="Disordered" evidence="1">
    <location>
        <begin position="1"/>
        <end position="140"/>
    </location>
</feature>
<sequence length="261" mass="26212">MSSDNDAAPPPVGGDGGNDTLRIRSSSVPDNSWSSADGQGAGPTRPSPKPAGTTPTPTSTPPGPRPPAPGPGPRPAGGAPRPGPGTASGPAARPATPAPSGGGSRQQGGFGAVSALASPEPVAGRSEQRDKPAAPKAPRKAHLVLRRVEPWSAMKFSFVVSLVCFVVLFVAVAVLYGVLSALGVFDSIVNTVTQLTSPDGKSSAGFDIKTWFEPARILGYTALLGAVNVVLITALSTLGSVIYNVASDLVGGVEVTFSEAE</sequence>
<feature type="compositionally biased region" description="Pro residues" evidence="1">
    <location>
        <begin position="58"/>
        <end position="74"/>
    </location>
</feature>
<feature type="transmembrane region" description="Helical" evidence="2">
    <location>
        <begin position="217"/>
        <end position="238"/>
    </location>
</feature>
<keyword evidence="2" id="KW-0812">Transmembrane</keyword>
<feature type="compositionally biased region" description="Gly residues" evidence="1">
    <location>
        <begin position="100"/>
        <end position="111"/>
    </location>
</feature>